<dbReference type="PROSITE" id="PS50881">
    <property type="entry name" value="S5_DSRBD"/>
    <property type="match status" value="1"/>
</dbReference>
<evidence type="ECO:0000256" key="2">
    <source>
        <dbReference type="PROSITE-ProRule" id="PRU00268"/>
    </source>
</evidence>
<organism evidence="5 6">
    <name type="scientific">Paragonimus westermani</name>
    <dbReference type="NCBI Taxonomy" id="34504"/>
    <lineage>
        <taxon>Eukaryota</taxon>
        <taxon>Metazoa</taxon>
        <taxon>Spiralia</taxon>
        <taxon>Lophotrochozoa</taxon>
        <taxon>Platyhelminthes</taxon>
        <taxon>Trematoda</taxon>
        <taxon>Digenea</taxon>
        <taxon>Plagiorchiida</taxon>
        <taxon>Troglotremata</taxon>
        <taxon>Troglotrematidae</taxon>
        <taxon>Paragonimus</taxon>
    </lineage>
</organism>
<dbReference type="Pfam" id="PF00333">
    <property type="entry name" value="Ribosomal_S5"/>
    <property type="match status" value="1"/>
</dbReference>
<evidence type="ECO:0000313" key="6">
    <source>
        <dbReference type="Proteomes" id="UP000324629"/>
    </source>
</evidence>
<feature type="compositionally biased region" description="Gly residues" evidence="3">
    <location>
        <begin position="1"/>
        <end position="18"/>
    </location>
</feature>
<evidence type="ECO:0000259" key="4">
    <source>
        <dbReference type="PROSITE" id="PS50881"/>
    </source>
</evidence>
<dbReference type="InterPro" id="IPR013810">
    <property type="entry name" value="Ribosomal_uS5_N"/>
</dbReference>
<feature type="region of interest" description="Disordered" evidence="3">
    <location>
        <begin position="1"/>
        <end position="35"/>
    </location>
</feature>
<proteinExistence type="predicted"/>
<dbReference type="PANTHER" id="PTHR13718:SF4">
    <property type="entry name" value="40S RIBOSOMAL PROTEIN S2"/>
    <property type="match status" value="1"/>
</dbReference>
<dbReference type="Proteomes" id="UP000324629">
    <property type="component" value="Unassembled WGS sequence"/>
</dbReference>
<dbReference type="InterPro" id="IPR000851">
    <property type="entry name" value="Ribosomal_uS5"/>
</dbReference>
<keyword evidence="2 5" id="KW-0689">Ribosomal protein</keyword>
<dbReference type="FunFam" id="3.30.160.20:FF:000133">
    <property type="entry name" value="40S ribosomal protein S2"/>
    <property type="match status" value="1"/>
</dbReference>
<gene>
    <name evidence="5" type="ORF">DEA37_0008117</name>
</gene>
<evidence type="ECO:0000256" key="1">
    <source>
        <dbReference type="ARBA" id="ARBA00035407"/>
    </source>
</evidence>
<dbReference type="GO" id="GO:0003735">
    <property type="term" value="F:structural constituent of ribosome"/>
    <property type="evidence" value="ECO:0007669"/>
    <property type="project" value="UniProtKB-UniRule"/>
</dbReference>
<dbReference type="GO" id="GO:0003723">
    <property type="term" value="F:RNA binding"/>
    <property type="evidence" value="ECO:0007669"/>
    <property type="project" value="InterPro"/>
</dbReference>
<dbReference type="GO" id="GO:0006412">
    <property type="term" value="P:translation"/>
    <property type="evidence" value="ECO:0007669"/>
    <property type="project" value="InterPro"/>
</dbReference>
<dbReference type="EMBL" id="QNGE01006710">
    <property type="protein sequence ID" value="KAA3671313.1"/>
    <property type="molecule type" value="Genomic_DNA"/>
</dbReference>
<protein>
    <recommendedName>
        <fullName evidence="1">40S ribosomal protein S2</fullName>
    </recommendedName>
</protein>
<keyword evidence="2" id="KW-0687">Ribonucleoprotein</keyword>
<accession>A0A5J4N759</accession>
<dbReference type="AlphaFoldDB" id="A0A5J4N759"/>
<dbReference type="SUPFAM" id="SSF54768">
    <property type="entry name" value="dsRNA-binding domain-like"/>
    <property type="match status" value="1"/>
</dbReference>
<evidence type="ECO:0000256" key="3">
    <source>
        <dbReference type="SAM" id="MobiDB-lite"/>
    </source>
</evidence>
<comment type="caution">
    <text evidence="5">The sequence shown here is derived from an EMBL/GenBank/DDBJ whole genome shotgun (WGS) entry which is preliminary data.</text>
</comment>
<dbReference type="GO" id="GO:0022627">
    <property type="term" value="C:cytosolic small ribosomal subunit"/>
    <property type="evidence" value="ECO:0007669"/>
    <property type="project" value="TreeGrafter"/>
</dbReference>
<feature type="domain" description="S5 DRBM" evidence="4">
    <location>
        <begin position="80"/>
        <end position="129"/>
    </location>
</feature>
<reference evidence="5 6" key="1">
    <citation type="journal article" date="2019" name="Gigascience">
        <title>Whole-genome sequence of the oriental lung fluke Paragonimus westermani.</title>
        <authorList>
            <person name="Oey H."/>
            <person name="Zakrzewski M."/>
            <person name="Narain K."/>
            <person name="Devi K.R."/>
            <person name="Agatsuma T."/>
            <person name="Nawaratna S."/>
            <person name="Gobert G.N."/>
            <person name="Jones M.K."/>
            <person name="Ragan M.A."/>
            <person name="McManus D.P."/>
            <person name="Krause L."/>
        </authorList>
    </citation>
    <scope>NUCLEOTIDE SEQUENCE [LARGE SCALE GENOMIC DNA]</scope>
    <source>
        <strain evidence="5 6">IND2009</strain>
    </source>
</reference>
<evidence type="ECO:0000313" key="5">
    <source>
        <dbReference type="EMBL" id="KAA3671313.1"/>
    </source>
</evidence>
<sequence length="129" mass="14041">MDAAHGGRGGFRGSLGGRGRGRGRDCDRGRGRGRGAITKPVMHLGRLVADKNVTTLKEIYMFRPPIKKSEIIDTLLGSTLKDEVLKLMPVQKQTRVGQRTRFKVIVAMGDINCHVDLGVKCAKEVATAI</sequence>
<name>A0A5J4N759_9TREM</name>
<dbReference type="PANTHER" id="PTHR13718">
    <property type="entry name" value="RIBOSOMAL S SUBUNIT"/>
    <property type="match status" value="1"/>
</dbReference>
<dbReference type="Gene3D" id="3.30.160.20">
    <property type="match status" value="1"/>
</dbReference>
<keyword evidence="6" id="KW-1185">Reference proteome</keyword>